<dbReference type="PANTHER" id="PTHR48081">
    <property type="entry name" value="AB HYDROLASE SUPERFAMILY PROTEIN C4A8.06C"/>
    <property type="match status" value="1"/>
</dbReference>
<dbReference type="AlphaFoldDB" id="A0A4Y8ZNP5"/>
<accession>A0A4Y8ZNP5</accession>
<dbReference type="PROSITE" id="PS51318">
    <property type="entry name" value="TAT"/>
    <property type="match status" value="1"/>
</dbReference>
<dbReference type="InterPro" id="IPR029058">
    <property type="entry name" value="AB_hydrolase_fold"/>
</dbReference>
<dbReference type="GO" id="GO:0008236">
    <property type="term" value="F:serine-type peptidase activity"/>
    <property type="evidence" value="ECO:0007669"/>
    <property type="project" value="InterPro"/>
</dbReference>
<dbReference type="EMBL" id="SPDV01000028">
    <property type="protein sequence ID" value="TFI57628.1"/>
    <property type="molecule type" value="Genomic_DNA"/>
</dbReference>
<dbReference type="InterPro" id="IPR050300">
    <property type="entry name" value="GDXG_lipolytic_enzyme"/>
</dbReference>
<feature type="domain" description="Peptidase S9 prolyl oligopeptidase catalytic" evidence="2">
    <location>
        <begin position="234"/>
        <end position="295"/>
    </location>
</feature>
<dbReference type="Gene3D" id="3.40.50.1820">
    <property type="entry name" value="alpha/beta hydrolase"/>
    <property type="match status" value="1"/>
</dbReference>
<dbReference type="InterPro" id="IPR006311">
    <property type="entry name" value="TAT_signal"/>
</dbReference>
<organism evidence="3 4">
    <name type="scientific">Sphingomonas parva</name>
    <dbReference type="NCBI Taxonomy" id="2555898"/>
    <lineage>
        <taxon>Bacteria</taxon>
        <taxon>Pseudomonadati</taxon>
        <taxon>Pseudomonadota</taxon>
        <taxon>Alphaproteobacteria</taxon>
        <taxon>Sphingomonadales</taxon>
        <taxon>Sphingomonadaceae</taxon>
        <taxon>Sphingomonas</taxon>
    </lineage>
</organism>
<proteinExistence type="predicted"/>
<evidence type="ECO:0000259" key="2">
    <source>
        <dbReference type="Pfam" id="PF00326"/>
    </source>
</evidence>
<name>A0A4Y8ZNP5_9SPHN</name>
<evidence type="ECO:0000256" key="1">
    <source>
        <dbReference type="ARBA" id="ARBA00022801"/>
    </source>
</evidence>
<keyword evidence="4" id="KW-1185">Reference proteome</keyword>
<evidence type="ECO:0000313" key="3">
    <source>
        <dbReference type="EMBL" id="TFI57628.1"/>
    </source>
</evidence>
<keyword evidence="1 3" id="KW-0378">Hydrolase</keyword>
<dbReference type="InterPro" id="IPR001375">
    <property type="entry name" value="Peptidase_S9_cat"/>
</dbReference>
<gene>
    <name evidence="3" type="ORF">E2493_13975</name>
</gene>
<dbReference type="OrthoDB" id="9771666at2"/>
<dbReference type="Pfam" id="PF00326">
    <property type="entry name" value="Peptidase_S9"/>
    <property type="match status" value="1"/>
</dbReference>
<sequence length="318" mass="34244">MNMVDRRTLLIGGLAAGLGAPALGQEAASARRPYRIIRLWPGRAPGGERVTVTQRAVPRSKTSGPDDLAFYGITEPTLTLIRPERPNGFALLMAPGGGYERIATSPDGGGLAHFLAGRGFLVGALLYRLPYDGWAAGPDAPFQDAQRAFRLLAREAGEGTRVGTIGFSAGGHVAGSLASRFAERSYEPIDADDARPARPAFAGLFFPVITMADPYAHGPSRRNLIGRDPDAERIRRWSLEQNVPADMPPTFLAAAADDRTVPVENSMMMFAALRRRKVPSAIHIFDFGGHGFGAPGDPSGPGRFWPELFQDWLGRQKV</sequence>
<dbReference type="Proteomes" id="UP000298213">
    <property type="component" value="Unassembled WGS sequence"/>
</dbReference>
<comment type="caution">
    <text evidence="3">The sequence shown here is derived from an EMBL/GenBank/DDBJ whole genome shotgun (WGS) entry which is preliminary data.</text>
</comment>
<dbReference type="SUPFAM" id="SSF53474">
    <property type="entry name" value="alpha/beta-Hydrolases"/>
    <property type="match status" value="1"/>
</dbReference>
<protein>
    <submittedName>
        <fullName evidence="3">Alpha/beta hydrolase</fullName>
    </submittedName>
</protein>
<dbReference type="PANTHER" id="PTHR48081:SF6">
    <property type="entry name" value="PEPTIDASE S9 PROLYL OLIGOPEPTIDASE CATALYTIC DOMAIN-CONTAINING PROTEIN"/>
    <property type="match status" value="1"/>
</dbReference>
<dbReference type="GO" id="GO:0006508">
    <property type="term" value="P:proteolysis"/>
    <property type="evidence" value="ECO:0007669"/>
    <property type="project" value="InterPro"/>
</dbReference>
<evidence type="ECO:0000313" key="4">
    <source>
        <dbReference type="Proteomes" id="UP000298213"/>
    </source>
</evidence>
<reference evidence="3 4" key="1">
    <citation type="submission" date="2019-03" db="EMBL/GenBank/DDBJ databases">
        <title>Genome sequence of Sphingomonas sp. 17J27-24.</title>
        <authorList>
            <person name="Kim M."/>
            <person name="Maeng S."/>
            <person name="Sathiyaraj S."/>
        </authorList>
    </citation>
    <scope>NUCLEOTIDE SEQUENCE [LARGE SCALE GENOMIC DNA]</scope>
    <source>
        <strain evidence="3 4">17J27-24</strain>
    </source>
</reference>